<dbReference type="EMBL" id="MQWD01000001">
    <property type="protein sequence ID" value="PAP78566.1"/>
    <property type="molecule type" value="Genomic_DNA"/>
</dbReference>
<organism evidence="1 2">
    <name type="scientific">Rubrivirga marina</name>
    <dbReference type="NCBI Taxonomy" id="1196024"/>
    <lineage>
        <taxon>Bacteria</taxon>
        <taxon>Pseudomonadati</taxon>
        <taxon>Rhodothermota</taxon>
        <taxon>Rhodothermia</taxon>
        <taxon>Rhodothermales</taxon>
        <taxon>Rubricoccaceae</taxon>
        <taxon>Rubrivirga</taxon>
    </lineage>
</organism>
<name>A0A271J4W6_9BACT</name>
<keyword evidence="2" id="KW-1185">Reference proteome</keyword>
<protein>
    <submittedName>
        <fullName evidence="1">Uncharacterized protein</fullName>
    </submittedName>
</protein>
<comment type="caution">
    <text evidence="1">The sequence shown here is derived from an EMBL/GenBank/DDBJ whole genome shotgun (WGS) entry which is preliminary data.</text>
</comment>
<accession>A0A271J4W6</accession>
<gene>
    <name evidence="1" type="ORF">BSZ37_20115</name>
</gene>
<proteinExistence type="predicted"/>
<dbReference type="AlphaFoldDB" id="A0A271J4W6"/>
<sequence>MPLAACESEPEVAETDTTIVETPDPIVDEPMMDDTTMDDAPEVTPQATVDAVTEAGGLTSLAPAAAVSNIDAWIDRLEGNPDFAPVVADLETLRSQLQASPIDGAAVGATLQSLGQATTAAAAGDGALETLGTTLTDAGNSLAGM</sequence>
<reference evidence="1 2" key="1">
    <citation type="submission" date="2016-11" db="EMBL/GenBank/DDBJ databases">
        <title>Study of marine rhodopsin-containing bacteria.</title>
        <authorList>
            <person name="Yoshizawa S."/>
            <person name="Kumagai Y."/>
            <person name="Kogure K."/>
        </authorList>
    </citation>
    <scope>NUCLEOTIDE SEQUENCE [LARGE SCALE GENOMIC DNA]</scope>
    <source>
        <strain evidence="1 2">SAORIC-28</strain>
    </source>
</reference>
<evidence type="ECO:0000313" key="2">
    <source>
        <dbReference type="Proteomes" id="UP000216339"/>
    </source>
</evidence>
<evidence type="ECO:0000313" key="1">
    <source>
        <dbReference type="EMBL" id="PAP78566.1"/>
    </source>
</evidence>
<dbReference type="Proteomes" id="UP000216339">
    <property type="component" value="Unassembled WGS sequence"/>
</dbReference>